<organism evidence="1 2">
    <name type="scientific">Streptomyces violaceusniger</name>
    <dbReference type="NCBI Taxonomy" id="68280"/>
    <lineage>
        <taxon>Bacteria</taxon>
        <taxon>Bacillati</taxon>
        <taxon>Actinomycetota</taxon>
        <taxon>Actinomycetes</taxon>
        <taxon>Kitasatosporales</taxon>
        <taxon>Streptomycetaceae</taxon>
        <taxon>Streptomyces</taxon>
        <taxon>Streptomyces violaceusniger group</taxon>
    </lineage>
</organism>
<dbReference type="RefSeq" id="WP_162002153.1">
    <property type="nucleotide sequence ID" value="NZ_BAAASO010000065.1"/>
</dbReference>
<reference evidence="1 2" key="1">
    <citation type="journal article" date="2020" name="Int. J. Syst. Evol. Microbiol.">
        <title>Reclassification of Streptomyces castelarensis and Streptomyces sporoclivatus as later heterotypic synonyms of Streptomyces antimycoticus.</title>
        <authorList>
            <person name="Komaki H."/>
            <person name="Tamura T."/>
        </authorList>
    </citation>
    <scope>NUCLEOTIDE SEQUENCE [LARGE SCALE GENOMIC DNA]</scope>
    <source>
        <strain evidence="1 2">NBRC 13459</strain>
    </source>
</reference>
<dbReference type="AlphaFoldDB" id="A0A4D4LGZ5"/>
<dbReference type="Proteomes" id="UP000301309">
    <property type="component" value="Unassembled WGS sequence"/>
</dbReference>
<gene>
    <name evidence="1" type="ORF">SVIO_112150</name>
</gene>
<accession>A0A4D4LGZ5</accession>
<proteinExistence type="predicted"/>
<dbReference type="EMBL" id="BJHW01000003">
    <property type="protein sequence ID" value="GDY60592.1"/>
    <property type="molecule type" value="Genomic_DNA"/>
</dbReference>
<evidence type="ECO:0000313" key="2">
    <source>
        <dbReference type="Proteomes" id="UP000301309"/>
    </source>
</evidence>
<comment type="caution">
    <text evidence="1">The sequence shown here is derived from an EMBL/GenBank/DDBJ whole genome shotgun (WGS) entry which is preliminary data.</text>
</comment>
<keyword evidence="2" id="KW-1185">Reference proteome</keyword>
<name>A0A4D4LGZ5_STRVO</name>
<evidence type="ECO:0000313" key="1">
    <source>
        <dbReference type="EMBL" id="GDY60592.1"/>
    </source>
</evidence>
<protein>
    <submittedName>
        <fullName evidence="1">Uncharacterized protein</fullName>
    </submittedName>
</protein>
<sequence>MTDVWRLDLIVGQEQAADWMRSLATDLAHQDQIPYDTALRLVCDRASDSEPRLLAAPGQIWSLHPEADPDEAPARRLAILARLTAPPRVLVTDPDDSAGEVDELLIEALDPYQLQAWQSADILLEGGGSQ</sequence>